<evidence type="ECO:0000256" key="10">
    <source>
        <dbReference type="ARBA" id="ARBA00022982"/>
    </source>
</evidence>
<evidence type="ECO:0000256" key="7">
    <source>
        <dbReference type="ARBA" id="ARBA00022723"/>
    </source>
</evidence>
<gene>
    <name evidence="19" type="primary">cox2</name>
</gene>
<dbReference type="RefSeq" id="YP_009681478.1">
    <property type="nucleotide sequence ID" value="NC_044127.1"/>
</dbReference>
<evidence type="ECO:0000256" key="9">
    <source>
        <dbReference type="ARBA" id="ARBA00022967"/>
    </source>
</evidence>
<keyword evidence="5 15" id="KW-0679">Respiratory chain</keyword>
<evidence type="ECO:0000256" key="12">
    <source>
        <dbReference type="ARBA" id="ARBA00023008"/>
    </source>
</evidence>
<evidence type="ECO:0000256" key="3">
    <source>
        <dbReference type="ARBA" id="ARBA00015946"/>
    </source>
</evidence>
<proteinExistence type="inferred from homology"/>
<dbReference type="PROSITE" id="PS00078">
    <property type="entry name" value="COX2"/>
    <property type="match status" value="1"/>
</dbReference>
<evidence type="ECO:0000256" key="16">
    <source>
        <dbReference type="SAM" id="Phobius"/>
    </source>
</evidence>
<evidence type="ECO:0000256" key="14">
    <source>
        <dbReference type="ARBA" id="ARBA00049512"/>
    </source>
</evidence>
<evidence type="ECO:0000256" key="15">
    <source>
        <dbReference type="RuleBase" id="RU000457"/>
    </source>
</evidence>
<feature type="domain" description="Cytochrome oxidase subunit II transmembrane region profile" evidence="18">
    <location>
        <begin position="1"/>
        <end position="90"/>
    </location>
</feature>
<dbReference type="SUPFAM" id="SSF81464">
    <property type="entry name" value="Cytochrome c oxidase subunit II-like, transmembrane region"/>
    <property type="match status" value="1"/>
</dbReference>
<feature type="transmembrane region" description="Helical" evidence="16">
    <location>
        <begin position="62"/>
        <end position="85"/>
    </location>
</feature>
<dbReference type="PROSITE" id="PS50857">
    <property type="entry name" value="COX2_CUA"/>
    <property type="match status" value="1"/>
</dbReference>
<evidence type="ECO:0000256" key="1">
    <source>
        <dbReference type="ARBA" id="ARBA00004141"/>
    </source>
</evidence>
<keyword evidence="15" id="KW-0999">Mitochondrion inner membrane</keyword>
<dbReference type="InterPro" id="IPR008972">
    <property type="entry name" value="Cupredoxin"/>
</dbReference>
<evidence type="ECO:0000259" key="17">
    <source>
        <dbReference type="PROSITE" id="PS50857"/>
    </source>
</evidence>
<evidence type="ECO:0000256" key="13">
    <source>
        <dbReference type="ARBA" id="ARBA00023136"/>
    </source>
</evidence>
<dbReference type="GO" id="GO:0042773">
    <property type="term" value="P:ATP synthesis coupled electron transport"/>
    <property type="evidence" value="ECO:0007669"/>
    <property type="project" value="TreeGrafter"/>
</dbReference>
<dbReference type="PROSITE" id="PS50999">
    <property type="entry name" value="COX2_TM"/>
    <property type="match status" value="1"/>
</dbReference>
<dbReference type="PANTHER" id="PTHR22888">
    <property type="entry name" value="CYTOCHROME C OXIDASE, SUBUNIT II"/>
    <property type="match status" value="1"/>
</dbReference>
<dbReference type="InterPro" id="IPR001505">
    <property type="entry name" value="Copper_CuA"/>
</dbReference>
<dbReference type="PANTHER" id="PTHR22888:SF9">
    <property type="entry name" value="CYTOCHROME C OXIDASE SUBUNIT 2"/>
    <property type="match status" value="1"/>
</dbReference>
<accession>A0A516EZD9</accession>
<dbReference type="GO" id="GO:0005743">
    <property type="term" value="C:mitochondrial inner membrane"/>
    <property type="evidence" value="ECO:0007669"/>
    <property type="project" value="UniProtKB-SubCell"/>
</dbReference>
<dbReference type="InterPro" id="IPR011759">
    <property type="entry name" value="Cyt_c_oxidase_su2_TM_dom"/>
</dbReference>
<comment type="subcellular location">
    <subcellularLocation>
        <location evidence="1">Membrane</location>
        <topology evidence="1">Multi-pass membrane protein</topology>
    </subcellularLocation>
    <subcellularLocation>
        <location evidence="15">Mitochondrion inner membrane</location>
        <topology evidence="15">Multi-pass membrane protein</topology>
    </subcellularLocation>
</comment>
<organism evidence="19">
    <name type="scientific">Mytilisepta keenae</name>
    <dbReference type="NCBI Taxonomy" id="2590091"/>
    <lineage>
        <taxon>Eukaryota</taxon>
        <taxon>Metazoa</taxon>
        <taxon>Spiralia</taxon>
        <taxon>Lophotrochozoa</taxon>
        <taxon>Mollusca</taxon>
        <taxon>Bivalvia</taxon>
        <taxon>Autobranchia</taxon>
        <taxon>Pteriomorphia</taxon>
        <taxon>Mytilida</taxon>
        <taxon>Mytiloidea</taxon>
        <taxon>Mytilidae</taxon>
        <taxon>Brachidontinae</taxon>
        <taxon>Mytilisepta</taxon>
    </lineage>
</organism>
<comment type="catalytic activity">
    <reaction evidence="14">
        <text>4 Fe(II)-[cytochrome c] + O2 + 8 H(+)(in) = 4 Fe(III)-[cytochrome c] + 2 H2O + 4 H(+)(out)</text>
        <dbReference type="Rhea" id="RHEA:11436"/>
        <dbReference type="Rhea" id="RHEA-COMP:10350"/>
        <dbReference type="Rhea" id="RHEA-COMP:14399"/>
        <dbReference type="ChEBI" id="CHEBI:15377"/>
        <dbReference type="ChEBI" id="CHEBI:15378"/>
        <dbReference type="ChEBI" id="CHEBI:15379"/>
        <dbReference type="ChEBI" id="CHEBI:29033"/>
        <dbReference type="ChEBI" id="CHEBI:29034"/>
        <dbReference type="EC" id="7.1.1.9"/>
    </reaction>
    <physiologicalReaction direction="left-to-right" evidence="14">
        <dbReference type="Rhea" id="RHEA:11437"/>
    </physiologicalReaction>
</comment>
<keyword evidence="15 19" id="KW-0496">Mitochondrion</keyword>
<keyword evidence="9" id="KW-1278">Translocase</keyword>
<keyword evidence="13 15" id="KW-0472">Membrane</keyword>
<dbReference type="Pfam" id="PF00116">
    <property type="entry name" value="COX2"/>
    <property type="match status" value="1"/>
</dbReference>
<name>A0A516EZD9_9BIVA</name>
<keyword evidence="4 15" id="KW-0813">Transport</keyword>
<dbReference type="GO" id="GO:0004129">
    <property type="term" value="F:cytochrome-c oxidase activity"/>
    <property type="evidence" value="ECO:0007669"/>
    <property type="project" value="UniProtKB-EC"/>
</dbReference>
<sequence length="228" mass="26557">MYGSKVFQDWIYRDIGDALNLFYHNMMLVAVFIVCLVGYYLFRINFCSTSYRGFKHNNVLEWIWTLVPMLILAVLWVPSVSNLYLMNHIGEPKWSFKAIGHQWYWTYEFLNKKYEEVILESYMNNIDDGSSKYRLLDVDQRMVAPINMQLRVLVSSTDVLHSFALPSCMLKVDAIPGRMTQTPLMVDKSGVAYGQCSELCGVNHSFMPIVVEFIPTKTFLDWLKVTEL</sequence>
<dbReference type="AlphaFoldDB" id="A0A516EZD9"/>
<evidence type="ECO:0000259" key="18">
    <source>
        <dbReference type="PROSITE" id="PS50999"/>
    </source>
</evidence>
<keyword evidence="10 15" id="KW-0249">Electron transport</keyword>
<evidence type="ECO:0000256" key="2">
    <source>
        <dbReference type="ARBA" id="ARBA00007866"/>
    </source>
</evidence>
<geneLocation type="mitochondrion" evidence="19"/>
<feature type="transmembrane region" description="Helical" evidence="16">
    <location>
        <begin position="21"/>
        <end position="42"/>
    </location>
</feature>
<dbReference type="InterPro" id="IPR002429">
    <property type="entry name" value="CcO_II-like_C"/>
</dbReference>
<evidence type="ECO:0000256" key="11">
    <source>
        <dbReference type="ARBA" id="ARBA00022989"/>
    </source>
</evidence>
<dbReference type="Gene3D" id="2.60.40.420">
    <property type="entry name" value="Cupredoxins - blue copper proteins"/>
    <property type="match status" value="1"/>
</dbReference>
<dbReference type="InterPro" id="IPR036257">
    <property type="entry name" value="Cyt_c_oxidase_su2_TM_sf"/>
</dbReference>
<dbReference type="GO" id="GO:0005507">
    <property type="term" value="F:copper ion binding"/>
    <property type="evidence" value="ECO:0007669"/>
    <property type="project" value="InterPro"/>
</dbReference>
<dbReference type="Gene3D" id="1.10.287.90">
    <property type="match status" value="1"/>
</dbReference>
<comment type="cofactor">
    <cofactor evidence="15">
        <name>Cu cation</name>
        <dbReference type="ChEBI" id="CHEBI:23378"/>
    </cofactor>
    <text evidence="15">Binds a copper A center.</text>
</comment>
<reference evidence="19" key="1">
    <citation type="journal article" date="2019" name="Mol. Phylogenet. Evol.">
        <title>A mitochondrial genome phylogeny of Mytilidae (Bivalvia: Mytilida).</title>
        <authorList>
            <person name="Lee Y."/>
            <person name="Kwak H."/>
            <person name="Shin J."/>
            <person name="Kim S.C."/>
            <person name="Kim T."/>
            <person name="Park J.K."/>
        </authorList>
    </citation>
    <scope>NUCLEOTIDE SEQUENCE</scope>
</reference>
<keyword evidence="8" id="KW-0460">Magnesium</keyword>
<keyword evidence="11 16" id="KW-1133">Transmembrane helix</keyword>
<protein>
    <recommendedName>
        <fullName evidence="3 15">Cytochrome c oxidase subunit 2</fullName>
    </recommendedName>
</protein>
<evidence type="ECO:0000256" key="5">
    <source>
        <dbReference type="ARBA" id="ARBA00022660"/>
    </source>
</evidence>
<comment type="similarity">
    <text evidence="2 15">Belongs to the cytochrome c oxidase subunit 2 family.</text>
</comment>
<keyword evidence="12 15" id="KW-0186">Copper</keyword>
<dbReference type="Pfam" id="PF02790">
    <property type="entry name" value="COX2_TM"/>
    <property type="match status" value="1"/>
</dbReference>
<dbReference type="SUPFAM" id="SSF49503">
    <property type="entry name" value="Cupredoxins"/>
    <property type="match status" value="1"/>
</dbReference>
<keyword evidence="6 15" id="KW-0812">Transmembrane</keyword>
<evidence type="ECO:0000313" key="19">
    <source>
        <dbReference type="EMBL" id="QDO71862.1"/>
    </source>
</evidence>
<feature type="domain" description="Cytochrome oxidase subunit II copper A binding" evidence="17">
    <location>
        <begin position="91"/>
        <end position="225"/>
    </location>
</feature>
<dbReference type="GeneID" id="41039327"/>
<dbReference type="InterPro" id="IPR045187">
    <property type="entry name" value="CcO_II"/>
</dbReference>
<evidence type="ECO:0000256" key="4">
    <source>
        <dbReference type="ARBA" id="ARBA00022448"/>
    </source>
</evidence>
<keyword evidence="7 15" id="KW-0479">Metal-binding</keyword>
<dbReference type="EMBL" id="MK721542">
    <property type="protein sequence ID" value="QDO71862.1"/>
    <property type="molecule type" value="Genomic_DNA"/>
</dbReference>
<evidence type="ECO:0000256" key="6">
    <source>
        <dbReference type="ARBA" id="ARBA00022692"/>
    </source>
</evidence>
<evidence type="ECO:0000256" key="8">
    <source>
        <dbReference type="ARBA" id="ARBA00022842"/>
    </source>
</evidence>
<dbReference type="PRINTS" id="PR01166">
    <property type="entry name" value="CYCOXIDASEII"/>
</dbReference>
<comment type="function">
    <text evidence="15">Component of the cytochrome c oxidase, the last enzyme in the mitochondrial electron transport chain which drives oxidative phosphorylation. The respiratory chain contains 3 multisubunit complexes succinate dehydrogenase (complex II, CII), ubiquinol-cytochrome c oxidoreductase (cytochrome b-c1 complex, complex III, CIII) and cytochrome c oxidase (complex IV, CIV), that cooperate to transfer electrons derived from NADH and succinate to molecular oxygen, creating an electrochemical gradient over the inner membrane that drives transmembrane transport and the ATP synthase. Cytochrome c oxidase is the component of the respiratory chain that catalyzes the reduction of oxygen to water. Electrons originating from reduced cytochrome c in the intermembrane space (IMS) are transferred via the dinuclear copper A center (CU(A)) of subunit 2 and heme A of subunit 1 to the active site in subunit 1, a binuclear center (BNC) formed by heme A3 and copper B (CU(B)). The BNC reduces molecular oxygen to 2 water molecules using 4 electrons from cytochrome c in the IMS and 4 protons from the mitochondrial matrix.</text>
</comment>